<organism evidence="1 2">
    <name type="scientific">Pseudolycoriella hygida</name>
    <dbReference type="NCBI Taxonomy" id="35572"/>
    <lineage>
        <taxon>Eukaryota</taxon>
        <taxon>Metazoa</taxon>
        <taxon>Ecdysozoa</taxon>
        <taxon>Arthropoda</taxon>
        <taxon>Hexapoda</taxon>
        <taxon>Insecta</taxon>
        <taxon>Pterygota</taxon>
        <taxon>Neoptera</taxon>
        <taxon>Endopterygota</taxon>
        <taxon>Diptera</taxon>
        <taxon>Nematocera</taxon>
        <taxon>Sciaroidea</taxon>
        <taxon>Sciaridae</taxon>
        <taxon>Pseudolycoriella</taxon>
    </lineage>
</organism>
<name>A0A9Q0S522_9DIPT</name>
<proteinExistence type="predicted"/>
<evidence type="ECO:0000313" key="1">
    <source>
        <dbReference type="EMBL" id="KAJ6643575.1"/>
    </source>
</evidence>
<dbReference type="EMBL" id="WJQU01000002">
    <property type="protein sequence ID" value="KAJ6643575.1"/>
    <property type="molecule type" value="Genomic_DNA"/>
</dbReference>
<keyword evidence="2" id="KW-1185">Reference proteome</keyword>
<evidence type="ECO:0000313" key="2">
    <source>
        <dbReference type="Proteomes" id="UP001151699"/>
    </source>
</evidence>
<reference evidence="1" key="1">
    <citation type="submission" date="2022-07" db="EMBL/GenBank/DDBJ databases">
        <authorList>
            <person name="Trinca V."/>
            <person name="Uliana J.V.C."/>
            <person name="Torres T.T."/>
            <person name="Ward R.J."/>
            <person name="Monesi N."/>
        </authorList>
    </citation>
    <scope>NUCLEOTIDE SEQUENCE</scope>
    <source>
        <strain evidence="1">HSMRA1968</strain>
        <tissue evidence="1">Whole embryos</tissue>
    </source>
</reference>
<gene>
    <name evidence="1" type="ORF">Bhyg_08538</name>
</gene>
<dbReference type="Proteomes" id="UP001151699">
    <property type="component" value="Chromosome B"/>
</dbReference>
<dbReference type="AlphaFoldDB" id="A0A9Q0S522"/>
<protein>
    <submittedName>
        <fullName evidence="1">Uncharacterized protein</fullName>
    </submittedName>
</protein>
<comment type="caution">
    <text evidence="1">The sequence shown here is derived from an EMBL/GenBank/DDBJ whole genome shotgun (WGS) entry which is preliminary data.</text>
</comment>
<accession>A0A9Q0S522</accession>
<sequence length="70" mass="8443">MEEFMDDDDDDSIECMELLDGNYQYYMHFMPQPETWMSSPNPSVRDAIIRRRSIKYMVRGYESADFSEEQ</sequence>